<dbReference type="InterPro" id="IPR019826">
    <property type="entry name" value="Carboxylesterase_B_AS"/>
</dbReference>
<dbReference type="EC" id="3.1.1.-" evidence="3"/>
<dbReference type="PROSITE" id="PS00122">
    <property type="entry name" value="CARBOXYLESTERASE_B_1"/>
    <property type="match status" value="1"/>
</dbReference>
<keyword evidence="2 3" id="KW-0378">Hydrolase</keyword>
<gene>
    <name evidence="6" type="ORF">E4M00_03045</name>
</gene>
<dbReference type="RefSeq" id="WP_135119010.1">
    <property type="nucleotide sequence ID" value="NZ_SPQZ01000001.1"/>
</dbReference>
<dbReference type="InterPro" id="IPR050309">
    <property type="entry name" value="Type-B_Carboxylest/Lipase"/>
</dbReference>
<feature type="compositionally biased region" description="Low complexity" evidence="4">
    <location>
        <begin position="7"/>
        <end position="24"/>
    </location>
</feature>
<protein>
    <recommendedName>
        <fullName evidence="3">Carboxylic ester hydrolase</fullName>
        <ecNumber evidence="3">3.1.1.-</ecNumber>
    </recommendedName>
</protein>
<accession>A0A4Y9R7Z2</accession>
<evidence type="ECO:0000256" key="3">
    <source>
        <dbReference type="RuleBase" id="RU361235"/>
    </source>
</evidence>
<evidence type="ECO:0000256" key="4">
    <source>
        <dbReference type="SAM" id="MobiDB-lite"/>
    </source>
</evidence>
<proteinExistence type="inferred from homology"/>
<dbReference type="InterPro" id="IPR002018">
    <property type="entry name" value="CarbesteraseB"/>
</dbReference>
<feature type="domain" description="Carboxylesterase type B" evidence="5">
    <location>
        <begin position="64"/>
        <end position="554"/>
    </location>
</feature>
<organism evidence="6 7">
    <name type="scientific">Orlajensenia leifsoniae</name>
    <dbReference type="NCBI Taxonomy" id="2561933"/>
    <lineage>
        <taxon>Bacteria</taxon>
        <taxon>Bacillati</taxon>
        <taxon>Actinomycetota</taxon>
        <taxon>Actinomycetes</taxon>
        <taxon>Micrococcales</taxon>
        <taxon>Microbacteriaceae</taxon>
        <taxon>Orlajensenia</taxon>
    </lineage>
</organism>
<dbReference type="SUPFAM" id="SSF53474">
    <property type="entry name" value="alpha/beta-Hydrolases"/>
    <property type="match status" value="1"/>
</dbReference>
<dbReference type="AlphaFoldDB" id="A0A4Y9R7Z2"/>
<sequence>MNPIDYSPGPSSPQASAAASRSTVSRSSRLRALTALAALTFIIAGGAFAPGSARAAEQSPAGPAVVDTDGGQLKGIIGDGVTEFRGIPYAAPPTANLRWRAPQPAAKWTGARDASTFSPVCPQQPPSPNGQSEDCLYLNVTTPDGARSKGGPLPVIFFIHGGGFELGEGADYDATKLAKAGAVVVTINYRLGLLGFLAHPALADKPGGPAGNYGLMDQQAALRWVQANIAQFGGDAHNVTIDGQSAGGLSVLAQLASPSAKGLFQRAIIESGAFAPKQLSLATAEAAGQASATAVGCADQSADCLRQVPVATLVANQPLSVTPGIIDGAVLKQSVLGAIAKGQFNRVPIINGSNTEEERLFTGIGLSVTNGATSVLPAGGITAANYKATLASNFGVSSATAAAIAAQYPLSKYAQPALAFSAANSDANFSCPALAVDSAASLYVPTYAYDFNDNTAPERFIPSPPLPTTATHQSELQYLFDLPNALPATLNTDQEALATTMRAAWTKFAATGSPATAGQDWPKFDVLHQRVLSLQAPTSKVETNFSAQHHCLFWGGVALTNLR</sequence>
<keyword evidence="7" id="KW-1185">Reference proteome</keyword>
<dbReference type="Pfam" id="PF00135">
    <property type="entry name" value="COesterase"/>
    <property type="match status" value="1"/>
</dbReference>
<evidence type="ECO:0000259" key="5">
    <source>
        <dbReference type="Pfam" id="PF00135"/>
    </source>
</evidence>
<dbReference type="Gene3D" id="3.40.50.1820">
    <property type="entry name" value="alpha/beta hydrolase"/>
    <property type="match status" value="1"/>
</dbReference>
<dbReference type="Proteomes" id="UP000298127">
    <property type="component" value="Unassembled WGS sequence"/>
</dbReference>
<dbReference type="EMBL" id="SPQZ01000001">
    <property type="protein sequence ID" value="TFW00179.1"/>
    <property type="molecule type" value="Genomic_DNA"/>
</dbReference>
<evidence type="ECO:0000256" key="1">
    <source>
        <dbReference type="ARBA" id="ARBA00005964"/>
    </source>
</evidence>
<comment type="caution">
    <text evidence="6">The sequence shown here is derived from an EMBL/GenBank/DDBJ whole genome shotgun (WGS) entry which is preliminary data.</text>
</comment>
<dbReference type="PANTHER" id="PTHR11559">
    <property type="entry name" value="CARBOXYLESTERASE"/>
    <property type="match status" value="1"/>
</dbReference>
<dbReference type="GO" id="GO:0016787">
    <property type="term" value="F:hydrolase activity"/>
    <property type="evidence" value="ECO:0007669"/>
    <property type="project" value="UniProtKB-KW"/>
</dbReference>
<dbReference type="InterPro" id="IPR029058">
    <property type="entry name" value="AB_hydrolase_fold"/>
</dbReference>
<comment type="similarity">
    <text evidence="1 3">Belongs to the type-B carboxylesterase/lipase family.</text>
</comment>
<evidence type="ECO:0000256" key="2">
    <source>
        <dbReference type="ARBA" id="ARBA00022801"/>
    </source>
</evidence>
<name>A0A4Y9R7Z2_9MICO</name>
<reference evidence="6 7" key="1">
    <citation type="journal article" date="2018" name="J. Microbiol.">
        <title>Leifsonia flava sp. nov., a novel actinobacterium isolated from the rhizosphere of Aquilegia viridiflora.</title>
        <authorList>
            <person name="Cai Y."/>
            <person name="Tao W.Z."/>
            <person name="Ma Y.J."/>
            <person name="Cheng J."/>
            <person name="Zhang M.Y."/>
            <person name="Zhang Y.X."/>
        </authorList>
    </citation>
    <scope>NUCLEOTIDE SEQUENCE [LARGE SCALE GENOMIC DNA]</scope>
    <source>
        <strain evidence="6 7">SYP-B2174</strain>
    </source>
</reference>
<evidence type="ECO:0000313" key="7">
    <source>
        <dbReference type="Proteomes" id="UP000298127"/>
    </source>
</evidence>
<evidence type="ECO:0000313" key="6">
    <source>
        <dbReference type="EMBL" id="TFW00179.1"/>
    </source>
</evidence>
<feature type="region of interest" description="Disordered" evidence="4">
    <location>
        <begin position="1"/>
        <end position="24"/>
    </location>
</feature>